<name>A0AAD5GZZ4_9CHLO</name>
<protein>
    <submittedName>
        <fullName evidence="5">Uncharacterized protein</fullName>
    </submittedName>
</protein>
<dbReference type="AlphaFoldDB" id="A0AAD5GZZ4"/>
<proteinExistence type="inferred from homology"/>
<organism evidence="5 6">
    <name type="scientific">Chlorella ohadii</name>
    <dbReference type="NCBI Taxonomy" id="2649997"/>
    <lineage>
        <taxon>Eukaryota</taxon>
        <taxon>Viridiplantae</taxon>
        <taxon>Chlorophyta</taxon>
        <taxon>core chlorophytes</taxon>
        <taxon>Trebouxiophyceae</taxon>
        <taxon>Chlorellales</taxon>
        <taxon>Chlorellaceae</taxon>
        <taxon>Chlorella clade</taxon>
        <taxon>Chlorella</taxon>
    </lineage>
</organism>
<accession>A0AAD5GZZ4</accession>
<reference evidence="5" key="1">
    <citation type="submission" date="2020-11" db="EMBL/GenBank/DDBJ databases">
        <title>Chlorella ohadii genome sequencing and assembly.</title>
        <authorList>
            <person name="Murik O."/>
            <person name="Treves H."/>
            <person name="Kedem I."/>
            <person name="Shotland Y."/>
            <person name="Kaplan A."/>
        </authorList>
    </citation>
    <scope>NUCLEOTIDE SEQUENCE</scope>
    <source>
        <strain evidence="5">1</strain>
    </source>
</reference>
<evidence type="ECO:0000313" key="5">
    <source>
        <dbReference type="EMBL" id="KAI7838926.1"/>
    </source>
</evidence>
<keyword evidence="3" id="KW-0813">Transport</keyword>
<evidence type="ECO:0000256" key="3">
    <source>
        <dbReference type="ARBA" id="ARBA00022448"/>
    </source>
</evidence>
<feature type="non-terminal residue" evidence="5">
    <location>
        <position position="1"/>
    </location>
</feature>
<evidence type="ECO:0000256" key="4">
    <source>
        <dbReference type="ARBA" id="ARBA00023242"/>
    </source>
</evidence>
<comment type="subcellular location">
    <subcellularLocation>
        <location evidence="1">Nucleus</location>
    </subcellularLocation>
</comment>
<keyword evidence="6" id="KW-1185">Reference proteome</keyword>
<evidence type="ECO:0000313" key="6">
    <source>
        <dbReference type="Proteomes" id="UP001205105"/>
    </source>
</evidence>
<dbReference type="InterPro" id="IPR021827">
    <property type="entry name" value="Nup186/Nup192/Nup205"/>
</dbReference>
<gene>
    <name evidence="5" type="ORF">COHA_007288</name>
</gene>
<evidence type="ECO:0000256" key="2">
    <source>
        <dbReference type="ARBA" id="ARBA00005892"/>
    </source>
</evidence>
<dbReference type="GO" id="GO:0005643">
    <property type="term" value="C:nuclear pore"/>
    <property type="evidence" value="ECO:0007669"/>
    <property type="project" value="InterPro"/>
</dbReference>
<dbReference type="Proteomes" id="UP001205105">
    <property type="component" value="Unassembled WGS sequence"/>
</dbReference>
<sequence length="260" mass="28534">MAEGGDTNFRELLQRIETALCDAAEVDAASFLQTLQRAKPSFLNLFRYKEPNAESRAAVQSGKLVLPSGPVVLDPEPDIREALLLSDEMKLDEILAVMCVQGALQETGEVSAAAGAGIYFEERRGLLTSLWLLLQAQVMSGNSLPPELYAAICLDWVMSCDSLPPELYRLYAVICAFNADLLSQSLGGRTMLVQRLVELVRDNQLEAQPGSRLPTVIDSHGREVDRNALVTREQTVLCECLAYACCIRQRLTTADIADIT</sequence>
<dbReference type="PANTHER" id="PTHR31344">
    <property type="entry name" value="NUCLEAR PORE COMPLEX PROTEIN NUP205"/>
    <property type="match status" value="1"/>
</dbReference>
<keyword evidence="4" id="KW-0539">Nucleus</keyword>
<evidence type="ECO:0000256" key="1">
    <source>
        <dbReference type="ARBA" id="ARBA00004123"/>
    </source>
</evidence>
<dbReference type="Pfam" id="PF11894">
    <property type="entry name" value="Nup192"/>
    <property type="match status" value="1"/>
</dbReference>
<dbReference type="EMBL" id="JADXDR010000112">
    <property type="protein sequence ID" value="KAI7838926.1"/>
    <property type="molecule type" value="Genomic_DNA"/>
</dbReference>
<comment type="similarity">
    <text evidence="2">Belongs to the NUP186/NUP192/NUP205 family.</text>
</comment>
<dbReference type="PANTHER" id="PTHR31344:SF0">
    <property type="entry name" value="NUCLEAR PORE COMPLEX PROTEIN NUP205"/>
    <property type="match status" value="1"/>
</dbReference>
<comment type="caution">
    <text evidence="5">The sequence shown here is derived from an EMBL/GenBank/DDBJ whole genome shotgun (WGS) entry which is preliminary data.</text>
</comment>